<dbReference type="Proteomes" id="UP000823900">
    <property type="component" value="Unassembled WGS sequence"/>
</dbReference>
<proteinExistence type="predicted"/>
<dbReference type="AlphaFoldDB" id="A0A9D2KLX8"/>
<keyword evidence="2" id="KW-0472">Membrane</keyword>
<feature type="region of interest" description="Disordered" evidence="1">
    <location>
        <begin position="1"/>
        <end position="35"/>
    </location>
</feature>
<name>A0A9D2KLX8_9FIRM</name>
<feature type="transmembrane region" description="Helical" evidence="2">
    <location>
        <begin position="55"/>
        <end position="76"/>
    </location>
</feature>
<reference evidence="3" key="2">
    <citation type="submission" date="2021-04" db="EMBL/GenBank/DDBJ databases">
        <authorList>
            <person name="Gilroy R."/>
        </authorList>
    </citation>
    <scope>NUCLEOTIDE SEQUENCE</scope>
    <source>
        <strain evidence="3">CHK178-16964</strain>
    </source>
</reference>
<evidence type="ECO:0008006" key="5">
    <source>
        <dbReference type="Google" id="ProtNLM"/>
    </source>
</evidence>
<dbReference type="SUPFAM" id="SSF51004">
    <property type="entry name" value="C-terminal (heme d1) domain of cytochrome cd1-nitrite reductase"/>
    <property type="match status" value="1"/>
</dbReference>
<dbReference type="InterPro" id="IPR043765">
    <property type="entry name" value="DUF5711"/>
</dbReference>
<dbReference type="EMBL" id="DWZA01000004">
    <property type="protein sequence ID" value="HJA70028.1"/>
    <property type="molecule type" value="Genomic_DNA"/>
</dbReference>
<evidence type="ECO:0000256" key="1">
    <source>
        <dbReference type="SAM" id="MobiDB-lite"/>
    </source>
</evidence>
<gene>
    <name evidence="3" type="ORF">IAA07_00420</name>
</gene>
<dbReference type="Pfam" id="PF18975">
    <property type="entry name" value="DUF5711"/>
    <property type="match status" value="1"/>
</dbReference>
<accession>A0A9D2KLX8</accession>
<reference evidence="3" key="1">
    <citation type="journal article" date="2021" name="PeerJ">
        <title>Extensive microbial diversity within the chicken gut microbiome revealed by metagenomics and culture.</title>
        <authorList>
            <person name="Gilroy R."/>
            <person name="Ravi A."/>
            <person name="Getino M."/>
            <person name="Pursley I."/>
            <person name="Horton D.L."/>
            <person name="Alikhan N.F."/>
            <person name="Baker D."/>
            <person name="Gharbi K."/>
            <person name="Hall N."/>
            <person name="Watson M."/>
            <person name="Adriaenssens E.M."/>
            <person name="Foster-Nyarko E."/>
            <person name="Jarju S."/>
            <person name="Secka A."/>
            <person name="Antonio M."/>
            <person name="Oren A."/>
            <person name="Chaudhuri R.R."/>
            <person name="La Ragione R."/>
            <person name="Hildebrand F."/>
            <person name="Pallen M.J."/>
        </authorList>
    </citation>
    <scope>NUCLEOTIDE SEQUENCE</scope>
    <source>
        <strain evidence="3">CHK178-16964</strain>
    </source>
</reference>
<protein>
    <recommendedName>
        <fullName evidence="5">Protein TolB</fullName>
    </recommendedName>
</protein>
<dbReference type="InterPro" id="IPR011048">
    <property type="entry name" value="Haem_d1_sf"/>
</dbReference>
<organism evidence="3 4">
    <name type="scientific">Candidatus Lachnoclostridium stercoravium</name>
    <dbReference type="NCBI Taxonomy" id="2838633"/>
    <lineage>
        <taxon>Bacteria</taxon>
        <taxon>Bacillati</taxon>
        <taxon>Bacillota</taxon>
        <taxon>Clostridia</taxon>
        <taxon>Lachnospirales</taxon>
        <taxon>Lachnospiraceae</taxon>
    </lineage>
</organism>
<evidence type="ECO:0000313" key="4">
    <source>
        <dbReference type="Proteomes" id="UP000823900"/>
    </source>
</evidence>
<sequence>MSDMSSMSRERKKDQLRRQMISTERENARNFQEQQADENIENLRRARKKARRRRLLLFLILLAVAAAAGFGIYQYFVFHQYTSYTDVWETAVAEGADAQYMAFGDNVLKYSKDGASYIDDQGKTVWMQSYEMKSPIASVNGNYAVIADRQGNTMYICSKDGPQGTASTVLPIVKAAVAGNGITAAILEDSRASYIQYYAKDGSDMQVMVKSVLSGDGYPIDIGLSPDGTQLIVSFAYLAQGELSQRVVIYDFSEIGKNENHIVGGFDDEFKGSLAARVVYPNSETACAFADDSITFFSTRNLADIAVTKQIRIEETVESVFYSDEYAGLILQNTMGSAPYRLDIYRLNGELVFSRDLDYQYQEAAISGQWVILWNEDSCQVYNMRGVEKFSGELDMEPDIIVAGRYPDTLIVTGQQTMKEIKLK</sequence>
<comment type="caution">
    <text evidence="3">The sequence shown here is derived from an EMBL/GenBank/DDBJ whole genome shotgun (WGS) entry which is preliminary data.</text>
</comment>
<keyword evidence="2" id="KW-1133">Transmembrane helix</keyword>
<evidence type="ECO:0000313" key="3">
    <source>
        <dbReference type="EMBL" id="HJA70028.1"/>
    </source>
</evidence>
<evidence type="ECO:0000256" key="2">
    <source>
        <dbReference type="SAM" id="Phobius"/>
    </source>
</evidence>
<feature type="compositionally biased region" description="Basic and acidic residues" evidence="1">
    <location>
        <begin position="8"/>
        <end position="28"/>
    </location>
</feature>
<keyword evidence="2" id="KW-0812">Transmembrane</keyword>